<evidence type="ECO:0000256" key="2">
    <source>
        <dbReference type="ARBA" id="ARBA00010447"/>
    </source>
</evidence>
<dbReference type="GO" id="GO:0006534">
    <property type="term" value="P:cysteine metabolic process"/>
    <property type="evidence" value="ECO:0007669"/>
    <property type="project" value="InterPro"/>
</dbReference>
<dbReference type="EC" id="2.8.1.7" evidence="3"/>
<sequence>MSAALTVPGPATTAGAPYDVDRVRRDFPVLARRMAGDHPLVYLDSANTSQKPQQVIDAMSEHYALHNANVARAMHQLGAEASEAYEDARTKVAGFIGASSRDEIVFTKNASEALNLVARVLGDAEGDVAVRAGDEVVVTEMEHHSNLVPWQLLCGRTGARLRWFGFTEEGRLDLDNLDEVVNERTKVVSLVWVSNMLGTVNPVERVIARAHEVGALVVLDASQAVPQLPVDVNALGADLVAFTGHKMLGPTGIGVLWGRGDVLAQLPPFLGGGEMIETVTMERTTFAAPPARFEAGTPPIVPAIGLGAACDYLSAIGMHAVAAHEQRITAYALEQLKAVPGLRILGPTEAVDRGGAISFELAGVHPHDVAQVLDSYGVAVRAGHHCAKPAHLRLGVQSSTRASFYLYTTLHEVDALVDGLERTRHYFRVG</sequence>
<comment type="catalytic activity">
    <reaction evidence="6">
        <text>(sulfur carrier)-H + L-cysteine = (sulfur carrier)-SH + L-alanine</text>
        <dbReference type="Rhea" id="RHEA:43892"/>
        <dbReference type="Rhea" id="RHEA-COMP:14737"/>
        <dbReference type="Rhea" id="RHEA-COMP:14739"/>
        <dbReference type="ChEBI" id="CHEBI:29917"/>
        <dbReference type="ChEBI" id="CHEBI:35235"/>
        <dbReference type="ChEBI" id="CHEBI:57972"/>
        <dbReference type="ChEBI" id="CHEBI:64428"/>
        <dbReference type="EC" id="2.8.1.7"/>
    </reaction>
</comment>
<dbReference type="SUPFAM" id="SSF53383">
    <property type="entry name" value="PLP-dependent transferases"/>
    <property type="match status" value="1"/>
</dbReference>
<feature type="domain" description="Aminotransferase class V" evidence="7">
    <location>
        <begin position="41"/>
        <end position="416"/>
    </location>
</feature>
<dbReference type="PANTHER" id="PTHR43586">
    <property type="entry name" value="CYSTEINE DESULFURASE"/>
    <property type="match status" value="1"/>
</dbReference>
<dbReference type="PANTHER" id="PTHR43586:SF8">
    <property type="entry name" value="CYSTEINE DESULFURASE 1, CHLOROPLASTIC"/>
    <property type="match status" value="1"/>
</dbReference>
<protein>
    <recommendedName>
        <fullName evidence="3">cysteine desulfurase</fullName>
        <ecNumber evidence="3">2.8.1.7</ecNumber>
    </recommendedName>
</protein>
<comment type="cofactor">
    <cofactor evidence="1">
        <name>pyridoxal 5'-phosphate</name>
        <dbReference type="ChEBI" id="CHEBI:597326"/>
    </cofactor>
</comment>
<dbReference type="GO" id="GO:0031071">
    <property type="term" value="F:cysteine desulfurase activity"/>
    <property type="evidence" value="ECO:0007669"/>
    <property type="project" value="UniProtKB-EC"/>
</dbReference>
<dbReference type="Gene3D" id="3.40.640.10">
    <property type="entry name" value="Type I PLP-dependent aspartate aminotransferase-like (Major domain)"/>
    <property type="match status" value="1"/>
</dbReference>
<keyword evidence="5" id="KW-0663">Pyridoxal phosphate</keyword>
<dbReference type="InterPro" id="IPR015422">
    <property type="entry name" value="PyrdxlP-dep_Trfase_small"/>
</dbReference>
<evidence type="ECO:0000256" key="3">
    <source>
        <dbReference type="ARBA" id="ARBA00012239"/>
    </source>
</evidence>
<proteinExistence type="inferred from homology"/>
<evidence type="ECO:0000256" key="4">
    <source>
        <dbReference type="ARBA" id="ARBA00022679"/>
    </source>
</evidence>
<dbReference type="InterPro" id="IPR015424">
    <property type="entry name" value="PyrdxlP-dep_Trfase"/>
</dbReference>
<accession>A0A6J4MFU8</accession>
<reference evidence="8" key="1">
    <citation type="submission" date="2020-02" db="EMBL/GenBank/DDBJ databases">
        <authorList>
            <person name="Meier V. D."/>
        </authorList>
    </citation>
    <scope>NUCLEOTIDE SEQUENCE</scope>
    <source>
        <strain evidence="8">AVDCRST_MAG29</strain>
    </source>
</reference>
<evidence type="ECO:0000256" key="1">
    <source>
        <dbReference type="ARBA" id="ARBA00001933"/>
    </source>
</evidence>
<comment type="similarity">
    <text evidence="2">Belongs to the class-V pyridoxal-phosphate-dependent aminotransferase family. Csd subfamily.</text>
</comment>
<dbReference type="Gene3D" id="3.90.1150.10">
    <property type="entry name" value="Aspartate Aminotransferase, domain 1"/>
    <property type="match status" value="1"/>
</dbReference>
<evidence type="ECO:0000256" key="5">
    <source>
        <dbReference type="ARBA" id="ARBA00022898"/>
    </source>
</evidence>
<name>A0A6J4MFU8_9ACTN</name>
<dbReference type="GO" id="GO:0030170">
    <property type="term" value="F:pyridoxal phosphate binding"/>
    <property type="evidence" value="ECO:0007669"/>
    <property type="project" value="InterPro"/>
</dbReference>
<evidence type="ECO:0000259" key="7">
    <source>
        <dbReference type="Pfam" id="PF00266"/>
    </source>
</evidence>
<dbReference type="InterPro" id="IPR010970">
    <property type="entry name" value="Cys_dSase_SufS"/>
</dbReference>
<keyword evidence="4 8" id="KW-0808">Transferase</keyword>
<dbReference type="InterPro" id="IPR000192">
    <property type="entry name" value="Aminotrans_V_dom"/>
</dbReference>
<gene>
    <name evidence="8" type="ORF">AVDCRST_MAG29-2456</name>
</gene>
<dbReference type="NCBIfam" id="TIGR01979">
    <property type="entry name" value="sufS"/>
    <property type="match status" value="1"/>
</dbReference>
<dbReference type="InterPro" id="IPR015421">
    <property type="entry name" value="PyrdxlP-dep_Trfase_major"/>
</dbReference>
<dbReference type="CDD" id="cd06453">
    <property type="entry name" value="SufS_like"/>
    <property type="match status" value="1"/>
</dbReference>
<dbReference type="AlphaFoldDB" id="A0A6J4MFU8"/>
<evidence type="ECO:0000313" key="8">
    <source>
        <dbReference type="EMBL" id="CAA9354069.1"/>
    </source>
</evidence>
<evidence type="ECO:0000256" key="6">
    <source>
        <dbReference type="ARBA" id="ARBA00050776"/>
    </source>
</evidence>
<organism evidence="8">
    <name type="scientific">uncultured Nocardioidaceae bacterium</name>
    <dbReference type="NCBI Taxonomy" id="253824"/>
    <lineage>
        <taxon>Bacteria</taxon>
        <taxon>Bacillati</taxon>
        <taxon>Actinomycetota</taxon>
        <taxon>Actinomycetes</taxon>
        <taxon>Propionibacteriales</taxon>
        <taxon>Nocardioidaceae</taxon>
        <taxon>environmental samples</taxon>
    </lineage>
</organism>
<dbReference type="EMBL" id="CADCUG010000143">
    <property type="protein sequence ID" value="CAA9354069.1"/>
    <property type="molecule type" value="Genomic_DNA"/>
</dbReference>
<dbReference type="Pfam" id="PF00266">
    <property type="entry name" value="Aminotran_5"/>
    <property type="match status" value="1"/>
</dbReference>